<sequence length="273" mass="31071">MPQPVFFAHANGFPSATYGKLFAALAPEYAVAHLEQHAHDPRFPVDDNWLNLVDELIHHLREQAEPVWGVGHSLGGLLHLHAALRCPELYRGVVMLDSPVLGLADLLFIRAAKRLGFIDRITPAGRTLGRREAFADLESARAYFSSKTLFRRFDPECLDAYLQHGLQRDGEQLRLRFDPATEISIYRSIPHTSPVPSRQLKVPLAMVRGKHSRVIMPHHGYLARRMREGEYLSMPGGHMFPLERPDETAQLLKSLFERWDERSAQRHPQKTPA</sequence>
<evidence type="ECO:0000259" key="1">
    <source>
        <dbReference type="Pfam" id="PF12697"/>
    </source>
</evidence>
<dbReference type="Pfam" id="PF12697">
    <property type="entry name" value="Abhydrolase_6"/>
    <property type="match status" value="1"/>
</dbReference>
<proteinExistence type="predicted"/>
<gene>
    <name evidence="2" type="ORF">ALO52_03898</name>
</gene>
<evidence type="ECO:0000313" key="2">
    <source>
        <dbReference type="EMBL" id="KPY32667.1"/>
    </source>
</evidence>
<dbReference type="InterPro" id="IPR000073">
    <property type="entry name" value="AB_hydrolase_1"/>
</dbReference>
<dbReference type="Gene3D" id="3.40.50.1820">
    <property type="entry name" value="alpha/beta hydrolase"/>
    <property type="match status" value="1"/>
</dbReference>
<reference evidence="2 3" key="1">
    <citation type="submission" date="2015-09" db="EMBL/GenBank/DDBJ databases">
        <title>Genome announcement of multiple Pseudomonas syringae strains.</title>
        <authorList>
            <person name="Thakur S."/>
            <person name="Wang P.W."/>
            <person name="Gong Y."/>
            <person name="Weir B.S."/>
            <person name="Guttman D.S."/>
        </authorList>
    </citation>
    <scope>NUCLEOTIDE SEQUENCE [LARGE SCALE GENOMIC DNA]</scope>
    <source>
        <strain evidence="2 3">ICMP3956</strain>
    </source>
</reference>
<dbReference type="RefSeq" id="WP_057410408.1">
    <property type="nucleotide sequence ID" value="NZ_LJRC01000228.1"/>
</dbReference>
<dbReference type="Proteomes" id="UP000050562">
    <property type="component" value="Unassembled WGS sequence"/>
</dbReference>
<feature type="domain" description="AB hydrolase-1" evidence="1">
    <location>
        <begin position="5"/>
        <end position="250"/>
    </location>
</feature>
<organism evidence="2 3">
    <name type="scientific">Pseudomonas syringae pv. primulae</name>
    <dbReference type="NCBI Taxonomy" id="251707"/>
    <lineage>
        <taxon>Bacteria</taxon>
        <taxon>Pseudomonadati</taxon>
        <taxon>Pseudomonadota</taxon>
        <taxon>Gammaproteobacteria</taxon>
        <taxon>Pseudomonadales</taxon>
        <taxon>Pseudomonadaceae</taxon>
        <taxon>Pseudomonas</taxon>
    </lineage>
</organism>
<evidence type="ECO:0000313" key="3">
    <source>
        <dbReference type="Proteomes" id="UP000050562"/>
    </source>
</evidence>
<accession>A0A0P9XV55</accession>
<dbReference type="AlphaFoldDB" id="A0A0P9XV55"/>
<protein>
    <recommendedName>
        <fullName evidence="1">AB hydrolase-1 domain-containing protein</fullName>
    </recommendedName>
</protein>
<dbReference type="PATRIC" id="fig|251707.3.peg.5105"/>
<name>A0A0P9XV55_9PSED</name>
<dbReference type="InterPro" id="IPR029058">
    <property type="entry name" value="AB_hydrolase_fold"/>
</dbReference>
<dbReference type="SUPFAM" id="SSF53474">
    <property type="entry name" value="alpha/beta-Hydrolases"/>
    <property type="match status" value="1"/>
</dbReference>
<comment type="caution">
    <text evidence="2">The sequence shown here is derived from an EMBL/GenBank/DDBJ whole genome shotgun (WGS) entry which is preliminary data.</text>
</comment>
<dbReference type="EMBL" id="LJRC01000228">
    <property type="protein sequence ID" value="KPY32667.1"/>
    <property type="molecule type" value="Genomic_DNA"/>
</dbReference>